<dbReference type="GO" id="GO:0005634">
    <property type="term" value="C:nucleus"/>
    <property type="evidence" value="ECO:0007669"/>
    <property type="project" value="InterPro"/>
</dbReference>
<dbReference type="InterPro" id="IPR015661">
    <property type="entry name" value="Bub1/Mad3"/>
</dbReference>
<feature type="region of interest" description="Disordered" evidence="6">
    <location>
        <begin position="995"/>
        <end position="1019"/>
    </location>
</feature>
<feature type="region of interest" description="Disordered" evidence="6">
    <location>
        <begin position="763"/>
        <end position="812"/>
    </location>
</feature>
<dbReference type="CDD" id="cd12231">
    <property type="entry name" value="RRM2_U2AF65"/>
    <property type="match status" value="1"/>
</dbReference>
<dbReference type="GO" id="GO:0003723">
    <property type="term" value="F:RNA binding"/>
    <property type="evidence" value="ECO:0007669"/>
    <property type="project" value="UniProtKB-UniRule"/>
</dbReference>
<dbReference type="SMART" id="SM00220">
    <property type="entry name" value="S_TKc"/>
    <property type="match status" value="1"/>
</dbReference>
<dbReference type="SMART" id="SM00361">
    <property type="entry name" value="RRM_1"/>
    <property type="match status" value="2"/>
</dbReference>
<feature type="compositionally biased region" description="Low complexity" evidence="6">
    <location>
        <begin position="779"/>
        <end position="790"/>
    </location>
</feature>
<dbReference type="PROSITE" id="PS50011">
    <property type="entry name" value="PROTEIN_KINASE_DOM"/>
    <property type="match status" value="1"/>
</dbReference>
<dbReference type="FunCoup" id="A0A7C8IUA9">
    <property type="interactions" value="445"/>
</dbReference>
<sequence length="1704" mass="189622">MNADSYSARVLDLLADWPIADGRLGASRDYSSRDDRRDRGDRGDRRDRRRSRSPRRSHRDEDAYASSRSHRDREREDRYGGAGRDRREREWDRDRADRGARREHRPRDEGARPPRREREGYGDDRRAGGDRRDRGDRGDRGGRDRDEDLLRKTAVAVVPPLQRNASLPQILPMSSLYSSGSVLSGMFPLPGAPRQQPMDPTRLQAFMNHPGGAVNSAALKPGNSRQSKRLLVSNLPPGSTEDSVIGFFNIQLNGLNVVESTDPCILCQISKDYSFALLEFRHASEATVALALDGISMEADDAINGAASAGLHIKRPKDYIVPAVPEDTPYEPGVVSKVVVDTPNKLSISNIPPYLADEQVVELLVAFGELKAFVLVKDSGTEESRGIAFCEFVDPAITDIAVQGLNGMVIGEKNLKVQKASIGITQVSGVEMGVNAMSMLAGTTASNDSEMSRVVQLLNMVTPEELLDNDDYEEICEDVEGECAKFGQIVAMKVPRPIGGSRQSAGVGKIYVKFDTTESAKKALEALAGRKFADRTVVTTYFPEENFEVGACTGCSTFVCIMAAGDLIDFDIIEGQKENIQSLPGGRSAKRLAEAFSPSPLHKLSTPTPTDTKTVNDCIRAEYEAEVAALSESDDPLDIFDRYVRWTFDAYPSSQGTPQSQLHTLLERATKAFIGIGESLALFYEEYADWLEAAGRWNQSEEVYKLGIEREARPVQRLIRRFGEFEKRRVQQPDAMDEPSSPALPSVRPALAAKVDPFSVAAQPVDPQAPRPNMGVGGQSSKSSKSGKSKLAIFSDASSSQPAMPSTGEEAKGWDTIESLASRKKENVMEAKPWVGETLQTSVKKSSAPKMAVFRDPSLARIAESHIVIAPSKHQVIVNPQNGKRERIYVNLEAVYPTPDEPGTELSFEELWAASRGWLDVCWGDESLVDCRHEVADENSPSTEVLSRIVEQKLVIHRDIVPLDENGALKDYRSKPPKGRKKKIVEVNETQIIKANLDSPSRPKIKKKRAASSEPTMTMHTKAATDEIYELFNAPLKVADEDIQSDEDEYMTDGDYTSGAESTGTTRQIGTSEAGDDAVGDETADDRSVSEWSDFTARKHIPNVEDQNESGPDEDEMADDDSQMSDLIDSNDVQRPSHKEDSDFLPTPEDSPPKTRTMFIPIPPEDYEPPTRPYRDPAEVANNRLPFMTPITERTETSVGMYTEAKSNYYLKTPCKIDEEEDDEDFEPLSSPLREILSDARSPVKLAQPCLSKSVPKPKGSVVSTIPKGPIIQETQCNPVDSIIRDEILAKMHPPLNSYSGFYDHRNERSDRGTEIRKFAKIVGKNGKPSNDKTGPIHSPVVLEFPELLGEYTLKRELGSGAFAPVYLVENSSPENSEEDGIVEMGKGIFATRQRATLEALKMEQPPTAWEFFIMRLAADRLGSQHRATASISAAHELHLYQDECFLLLPFHPYPTLLSIVNFFREQPSGIMDETLAMFFTIELLRTIEALHSKQILHGDLKVDNCLLRLDEPPFSPSQSQPQPQALSNQWLADGSGNWSTRGIVLIDFGRGIDMRAFEKDVQFIADWKTTKEDCAEVREGRPWTWQIDYHGLAGIVHCLLFGKYIETVRADQGGLGTAAGRKYKLRESLKRYWQTDIWADCFDILLNPGAHVEGEIEMRMPVNRSLKQIRERMEDWLEANCEKGIGLRGIMNRVESWARSKRH</sequence>
<dbReference type="SMART" id="SM00777">
    <property type="entry name" value="Mad3_BUB1_I"/>
    <property type="match status" value="1"/>
</dbReference>
<dbReference type="Gene3D" id="1.10.510.10">
    <property type="entry name" value="Transferase(Phosphotransferase) domain 1"/>
    <property type="match status" value="1"/>
</dbReference>
<dbReference type="PROSITE" id="PS50102">
    <property type="entry name" value="RRM"/>
    <property type="match status" value="3"/>
</dbReference>
<evidence type="ECO:0000313" key="11">
    <source>
        <dbReference type="Proteomes" id="UP000481858"/>
    </source>
</evidence>
<feature type="compositionally biased region" description="Basic and acidic residues" evidence="6">
    <location>
        <begin position="30"/>
        <end position="46"/>
    </location>
</feature>
<dbReference type="InterPro" id="IPR012572">
    <property type="entry name" value="Mad3/Bub1_II"/>
</dbReference>
<dbReference type="SUPFAM" id="SSF56112">
    <property type="entry name" value="Protein kinase-like (PK-like)"/>
    <property type="match status" value="1"/>
</dbReference>
<dbReference type="GO" id="GO:0032991">
    <property type="term" value="C:protein-containing complex"/>
    <property type="evidence" value="ECO:0007669"/>
    <property type="project" value="UniProtKB-ARBA"/>
</dbReference>
<dbReference type="InterPro" id="IPR000719">
    <property type="entry name" value="Prot_kinase_dom"/>
</dbReference>
<keyword evidence="3" id="KW-0995">Kinetochore</keyword>
<dbReference type="InterPro" id="IPR035979">
    <property type="entry name" value="RBD_domain_sf"/>
</dbReference>
<dbReference type="SUPFAM" id="SSF54928">
    <property type="entry name" value="RNA-binding domain, RBD"/>
    <property type="match status" value="2"/>
</dbReference>
<comment type="subcellular location">
    <subcellularLocation>
        <location evidence="1">Chromosome</location>
        <location evidence="1">Centromere</location>
        <location evidence="1">Kinetochore</location>
    </subcellularLocation>
</comment>
<dbReference type="GO" id="GO:0000776">
    <property type="term" value="C:kinetochore"/>
    <property type="evidence" value="ECO:0007669"/>
    <property type="project" value="UniProtKB-KW"/>
</dbReference>
<evidence type="ECO:0000256" key="6">
    <source>
        <dbReference type="SAM" id="MobiDB-lite"/>
    </source>
</evidence>
<protein>
    <submittedName>
        <fullName evidence="10">Uncharacterized protein</fullName>
    </submittedName>
</protein>
<dbReference type="GO" id="GO:0007094">
    <property type="term" value="P:mitotic spindle assembly checkpoint signaling"/>
    <property type="evidence" value="ECO:0007669"/>
    <property type="project" value="InterPro"/>
</dbReference>
<dbReference type="GO" id="GO:0005524">
    <property type="term" value="F:ATP binding"/>
    <property type="evidence" value="ECO:0007669"/>
    <property type="project" value="InterPro"/>
</dbReference>
<evidence type="ECO:0000256" key="1">
    <source>
        <dbReference type="ARBA" id="ARBA00004629"/>
    </source>
</evidence>
<feature type="domain" description="RRM" evidence="8">
    <location>
        <begin position="453"/>
        <end position="544"/>
    </location>
</feature>
<dbReference type="Pfam" id="PF08311">
    <property type="entry name" value="Mad3_BUB1_I"/>
    <property type="match status" value="1"/>
</dbReference>
<feature type="region of interest" description="Disordered" evidence="6">
    <location>
        <begin position="22"/>
        <end position="148"/>
    </location>
</feature>
<feature type="domain" description="RRM" evidence="8">
    <location>
        <begin position="344"/>
        <end position="422"/>
    </location>
</feature>
<feature type="domain" description="BUB1 N-terminal" evidence="9">
    <location>
        <begin position="568"/>
        <end position="746"/>
    </location>
</feature>
<reference evidence="10 11" key="1">
    <citation type="submission" date="2019-12" db="EMBL/GenBank/DDBJ databases">
        <title>Draft genome sequence of the ascomycete Xylaria multiplex DSM 110363.</title>
        <authorList>
            <person name="Buettner E."/>
            <person name="Kellner H."/>
        </authorList>
    </citation>
    <scope>NUCLEOTIDE SEQUENCE [LARGE SCALE GENOMIC DNA]</scope>
    <source>
        <strain evidence="10 11">DSM 110363</strain>
    </source>
</reference>
<dbReference type="PANTHER" id="PTHR14030:SF4">
    <property type="entry name" value="BUB1 KINASE, ISOFORM A-RELATED"/>
    <property type="match status" value="1"/>
</dbReference>
<feature type="domain" description="Protein kinase" evidence="7">
    <location>
        <begin position="1352"/>
        <end position="1704"/>
    </location>
</feature>
<feature type="compositionally biased region" description="Acidic residues" evidence="6">
    <location>
        <begin position="1074"/>
        <end position="1084"/>
    </location>
</feature>
<keyword evidence="5" id="KW-0694">RNA-binding</keyword>
<dbReference type="InterPro" id="IPR012677">
    <property type="entry name" value="Nucleotide-bd_a/b_plait_sf"/>
</dbReference>
<dbReference type="NCBIfam" id="TIGR01642">
    <property type="entry name" value="U2AF_lg"/>
    <property type="match status" value="1"/>
</dbReference>
<dbReference type="GO" id="GO:0004672">
    <property type="term" value="F:protein kinase activity"/>
    <property type="evidence" value="ECO:0007669"/>
    <property type="project" value="InterPro"/>
</dbReference>
<dbReference type="FunFam" id="3.30.70.330:FF:000097">
    <property type="entry name" value="U2 snRNP auxiliary factor large subunit"/>
    <property type="match status" value="1"/>
</dbReference>
<dbReference type="Gene3D" id="1.25.40.430">
    <property type="match status" value="2"/>
</dbReference>
<dbReference type="InterPro" id="IPR011009">
    <property type="entry name" value="Kinase-like_dom_sf"/>
</dbReference>
<dbReference type="PROSITE" id="PS51489">
    <property type="entry name" value="BUB1_N"/>
    <property type="match status" value="1"/>
</dbReference>
<keyword evidence="11" id="KW-1185">Reference proteome</keyword>
<accession>A0A7C8IUA9</accession>
<dbReference type="OrthoDB" id="248495at2759"/>
<feature type="compositionally biased region" description="Basic residues" evidence="6">
    <location>
        <begin position="47"/>
        <end position="57"/>
    </location>
</feature>
<dbReference type="PANTHER" id="PTHR14030">
    <property type="entry name" value="MITOTIC CHECKPOINT SERINE/THREONINE-PROTEIN KINASE BUB1"/>
    <property type="match status" value="1"/>
</dbReference>
<dbReference type="GO" id="GO:0006397">
    <property type="term" value="P:mRNA processing"/>
    <property type="evidence" value="ECO:0007669"/>
    <property type="project" value="InterPro"/>
</dbReference>
<gene>
    <name evidence="10" type="ORF">GQX73_g3488</name>
</gene>
<dbReference type="InParanoid" id="A0A7C8IUA9"/>
<evidence type="ECO:0000256" key="5">
    <source>
        <dbReference type="PROSITE-ProRule" id="PRU00176"/>
    </source>
</evidence>
<evidence type="ECO:0000256" key="2">
    <source>
        <dbReference type="ARBA" id="ARBA00022454"/>
    </source>
</evidence>
<dbReference type="Proteomes" id="UP000481858">
    <property type="component" value="Unassembled WGS sequence"/>
</dbReference>
<dbReference type="InterPro" id="IPR013212">
    <property type="entry name" value="Mad3/Bub1_I"/>
</dbReference>
<dbReference type="PROSITE" id="PS00108">
    <property type="entry name" value="PROTEIN_KINASE_ST"/>
    <property type="match status" value="1"/>
</dbReference>
<dbReference type="InterPro" id="IPR000504">
    <property type="entry name" value="RRM_dom"/>
</dbReference>
<feature type="compositionally biased region" description="Basic and acidic residues" evidence="6">
    <location>
        <begin position="69"/>
        <end position="148"/>
    </location>
</feature>
<dbReference type="InterPro" id="IPR003954">
    <property type="entry name" value="RRM_euk-type"/>
</dbReference>
<name>A0A7C8IUA9_9PEZI</name>
<evidence type="ECO:0000259" key="8">
    <source>
        <dbReference type="PROSITE" id="PS50102"/>
    </source>
</evidence>
<dbReference type="CDD" id="cd12232">
    <property type="entry name" value="RRM3_U2AF65"/>
    <property type="match status" value="1"/>
</dbReference>
<evidence type="ECO:0000256" key="3">
    <source>
        <dbReference type="ARBA" id="ARBA00022838"/>
    </source>
</evidence>
<dbReference type="SMART" id="SM00360">
    <property type="entry name" value="RRM"/>
    <property type="match status" value="3"/>
</dbReference>
<dbReference type="InterPro" id="IPR006529">
    <property type="entry name" value="U2AF_lg"/>
</dbReference>
<dbReference type="GO" id="GO:0051754">
    <property type="term" value="P:meiotic sister chromatid cohesion, centromeric"/>
    <property type="evidence" value="ECO:0007669"/>
    <property type="project" value="TreeGrafter"/>
</dbReference>
<keyword evidence="2" id="KW-0158">Chromosome</keyword>
<evidence type="ECO:0000256" key="4">
    <source>
        <dbReference type="ARBA" id="ARBA00023328"/>
    </source>
</evidence>
<feature type="region of interest" description="Disordered" evidence="6">
    <location>
        <begin position="1049"/>
        <end position="1171"/>
    </location>
</feature>
<evidence type="ECO:0000259" key="9">
    <source>
        <dbReference type="PROSITE" id="PS51489"/>
    </source>
</evidence>
<dbReference type="InterPro" id="IPR008271">
    <property type="entry name" value="Ser/Thr_kinase_AS"/>
</dbReference>
<evidence type="ECO:0000259" key="7">
    <source>
        <dbReference type="PROSITE" id="PS50011"/>
    </source>
</evidence>
<proteinExistence type="predicted"/>
<evidence type="ECO:0000313" key="10">
    <source>
        <dbReference type="EMBL" id="KAF2970143.1"/>
    </source>
</evidence>
<keyword evidence="4" id="KW-0137">Centromere</keyword>
<feature type="compositionally biased region" description="Polar residues" evidence="6">
    <location>
        <begin position="1059"/>
        <end position="1071"/>
    </location>
</feature>
<dbReference type="Pfam" id="PF08171">
    <property type="entry name" value="Mad3_BUB1_II"/>
    <property type="match status" value="1"/>
</dbReference>
<dbReference type="Pfam" id="PF00076">
    <property type="entry name" value="RRM_1"/>
    <property type="match status" value="2"/>
</dbReference>
<dbReference type="EMBL" id="WUBL01000027">
    <property type="protein sequence ID" value="KAF2970143.1"/>
    <property type="molecule type" value="Genomic_DNA"/>
</dbReference>
<organism evidence="10 11">
    <name type="scientific">Xylaria multiplex</name>
    <dbReference type="NCBI Taxonomy" id="323545"/>
    <lineage>
        <taxon>Eukaryota</taxon>
        <taxon>Fungi</taxon>
        <taxon>Dikarya</taxon>
        <taxon>Ascomycota</taxon>
        <taxon>Pezizomycotina</taxon>
        <taxon>Sordariomycetes</taxon>
        <taxon>Xylariomycetidae</taxon>
        <taxon>Xylariales</taxon>
        <taxon>Xylariaceae</taxon>
        <taxon>Xylaria</taxon>
    </lineage>
</organism>
<feature type="domain" description="RRM" evidence="8">
    <location>
        <begin position="228"/>
        <end position="318"/>
    </location>
</feature>
<dbReference type="Gene3D" id="3.30.70.330">
    <property type="match status" value="3"/>
</dbReference>
<feature type="compositionally biased region" description="Acidic residues" evidence="6">
    <location>
        <begin position="1106"/>
        <end position="1123"/>
    </location>
</feature>
<dbReference type="CDD" id="cd13981">
    <property type="entry name" value="STKc_Bub1_BubR1"/>
    <property type="match status" value="1"/>
</dbReference>
<comment type="caution">
    <text evidence="10">The sequence shown here is derived from an EMBL/GenBank/DDBJ whole genome shotgun (WGS) entry which is preliminary data.</text>
</comment>